<evidence type="ECO:0000313" key="1">
    <source>
        <dbReference type="EMBL" id="KPL77133.1"/>
    </source>
</evidence>
<dbReference type="InterPro" id="IPR023378">
    <property type="entry name" value="YheA/YmcA-like_dom_sf"/>
</dbReference>
<dbReference type="Proteomes" id="UP000050514">
    <property type="component" value="Unassembled WGS sequence"/>
</dbReference>
<protein>
    <recommendedName>
        <fullName evidence="3">YlbF family regulator</fullName>
    </recommendedName>
</protein>
<dbReference type="AlphaFoldDB" id="A0A0P6XA92"/>
<evidence type="ECO:0008006" key="3">
    <source>
        <dbReference type="Google" id="ProtNLM"/>
    </source>
</evidence>
<dbReference type="SUPFAM" id="SSF158622">
    <property type="entry name" value="YheA/YmcA-like"/>
    <property type="match status" value="1"/>
</dbReference>
<comment type="caution">
    <text evidence="1">The sequence shown here is derived from an EMBL/GenBank/DDBJ whole genome shotgun (WGS) entry which is preliminary data.</text>
</comment>
<name>A0A0P6XA92_9CHLR</name>
<dbReference type="InterPro" id="IPR010368">
    <property type="entry name" value="Com_YlbF"/>
</dbReference>
<gene>
    <name evidence="1" type="ORF">AC812_03945</name>
</gene>
<evidence type="ECO:0000313" key="2">
    <source>
        <dbReference type="Proteomes" id="UP000050514"/>
    </source>
</evidence>
<organism evidence="1 2">
    <name type="scientific">Bellilinea caldifistulae</name>
    <dbReference type="NCBI Taxonomy" id="360411"/>
    <lineage>
        <taxon>Bacteria</taxon>
        <taxon>Bacillati</taxon>
        <taxon>Chloroflexota</taxon>
        <taxon>Anaerolineae</taxon>
        <taxon>Anaerolineales</taxon>
        <taxon>Anaerolineaceae</taxon>
        <taxon>Bellilinea</taxon>
    </lineage>
</organism>
<sequence>MDNPILQNDTPQTNVNFLSEALQNLIDHLTHSEAFIRFRNAEQALMNDSTALDLLNQLARLQQTLKTQQRNNQPTEETLGHLRQLQLQVAEHPLIQDYEYSRETYIALIRQVNQQISQLIRLDFAALTRR</sequence>
<dbReference type="Gene3D" id="1.20.1500.10">
    <property type="entry name" value="YheA/YmcA-like"/>
    <property type="match status" value="1"/>
</dbReference>
<dbReference type="Pfam" id="PF06133">
    <property type="entry name" value="Com_YlbF"/>
    <property type="match status" value="1"/>
</dbReference>
<reference evidence="1 2" key="1">
    <citation type="submission" date="2015-07" db="EMBL/GenBank/DDBJ databases">
        <title>Draft genome of Bellilinea caldifistulae DSM 17877.</title>
        <authorList>
            <person name="Hemp J."/>
            <person name="Ward L.M."/>
            <person name="Pace L.A."/>
            <person name="Fischer W.W."/>
        </authorList>
    </citation>
    <scope>NUCLEOTIDE SEQUENCE [LARGE SCALE GENOMIC DNA]</scope>
    <source>
        <strain evidence="1 2">GOMI-1</strain>
    </source>
</reference>
<keyword evidence="2" id="KW-1185">Reference proteome</keyword>
<dbReference type="STRING" id="360411.AC812_03945"/>
<proteinExistence type="predicted"/>
<dbReference type="EMBL" id="LGHJ01000010">
    <property type="protein sequence ID" value="KPL77133.1"/>
    <property type="molecule type" value="Genomic_DNA"/>
</dbReference>
<accession>A0A0P6XA92</accession>